<dbReference type="GO" id="GO:0006420">
    <property type="term" value="P:arginyl-tRNA aminoacylation"/>
    <property type="evidence" value="ECO:0007669"/>
    <property type="project" value="UniProtKB-UniRule"/>
</dbReference>
<evidence type="ECO:0000256" key="1">
    <source>
        <dbReference type="ARBA" id="ARBA00004496"/>
    </source>
</evidence>
<dbReference type="InterPro" id="IPR005148">
    <property type="entry name" value="Arg-tRNA-synth_N"/>
</dbReference>
<dbReference type="SUPFAM" id="SSF55190">
    <property type="entry name" value="Arginyl-tRNA synthetase (ArgRS), N-terminal 'additional' domain"/>
    <property type="match status" value="1"/>
</dbReference>
<evidence type="ECO:0000313" key="15">
    <source>
        <dbReference type="EMBL" id="OGD38812.1"/>
    </source>
</evidence>
<feature type="domain" description="Arginyl tRNA synthetase N-terminal" evidence="14">
    <location>
        <begin position="5"/>
        <end position="97"/>
    </location>
</feature>
<dbReference type="Pfam" id="PF00750">
    <property type="entry name" value="tRNA-synt_1d"/>
    <property type="match status" value="1"/>
</dbReference>
<dbReference type="EMBL" id="MEYT01000026">
    <property type="protein sequence ID" value="OGD38812.1"/>
    <property type="molecule type" value="Genomic_DNA"/>
</dbReference>
<dbReference type="InterPro" id="IPR008909">
    <property type="entry name" value="DALR_anticod-bd"/>
</dbReference>
<evidence type="ECO:0000256" key="10">
    <source>
        <dbReference type="ARBA" id="ARBA00049339"/>
    </source>
</evidence>
<keyword evidence="8 11" id="KW-0648">Protein biosynthesis</keyword>
<dbReference type="Gene3D" id="3.40.50.620">
    <property type="entry name" value="HUPs"/>
    <property type="match status" value="1"/>
</dbReference>
<sequence>MNTQQQITSLVKKAIQRSQKTGELSKFEIPKIEVEKSAEKIYGDYATSVALKLTKIAKKGPHDISYLISNQILAMTRGKHLFEKIEVVHPGFINFFLDQHYLQKNVQEILKTGSKYGSSNIGRNKKIQIEFISANPTGPLTVANGRGGFFGDTLANVLEKSGFKVIREYYINDAGRQVRLLGESAMASLGLISKSEDHYQGDYVNELAKKHKKFILANKNDSLKTGKRLAGDILKTMIKPPIKKMGIKFDVWFSESSLHGKGKLIEKVFAHLKKKKLIYEKEGAEWFKSTSFGDDKDRVLKTSEGEWTYAMPDIAYHYNKFAVRKFNKVINIWGADHHGYVPRLKAALSAFDFAKKLDVVIVQLVRLMEKGQEVRMSKRKGTYVTIDDLLDEVGPDVARFFFLMSSVQSHMDFDLTLAKEKSEKNPVFYVQYAHARICSILKKANIRLKAISYKPSSRAQTEGLKADLSLLTHHSELELMKELLRFSEIVQDVAENYTVNHLPTYALELAAKFHAFYRDCRVISEDKEITASRLALVRATKIVLANTLELMGIKAPERM</sequence>
<evidence type="ECO:0000259" key="14">
    <source>
        <dbReference type="SMART" id="SM01016"/>
    </source>
</evidence>
<evidence type="ECO:0000259" key="13">
    <source>
        <dbReference type="SMART" id="SM00836"/>
    </source>
</evidence>
<dbReference type="Gene3D" id="1.10.730.10">
    <property type="entry name" value="Isoleucyl-tRNA Synthetase, Domain 1"/>
    <property type="match status" value="1"/>
</dbReference>
<dbReference type="SMART" id="SM01016">
    <property type="entry name" value="Arg_tRNA_synt_N"/>
    <property type="match status" value="1"/>
</dbReference>
<evidence type="ECO:0000256" key="11">
    <source>
        <dbReference type="HAMAP-Rule" id="MF_00123"/>
    </source>
</evidence>
<accession>A0A1F5C7J3</accession>
<dbReference type="InterPro" id="IPR009080">
    <property type="entry name" value="tRNAsynth_Ia_anticodon-bd"/>
</dbReference>
<dbReference type="InterPro" id="IPR014729">
    <property type="entry name" value="Rossmann-like_a/b/a_fold"/>
</dbReference>
<dbReference type="PANTHER" id="PTHR11956:SF5">
    <property type="entry name" value="ARGININE--TRNA LIGASE, CYTOPLASMIC"/>
    <property type="match status" value="1"/>
</dbReference>
<protein>
    <recommendedName>
        <fullName evidence="11">Arginine--tRNA ligase</fullName>
        <ecNumber evidence="11">6.1.1.19</ecNumber>
    </recommendedName>
    <alternativeName>
        <fullName evidence="11">Arginyl-tRNA synthetase</fullName>
        <shortName evidence="11">ArgRS</shortName>
    </alternativeName>
</protein>
<comment type="similarity">
    <text evidence="2 11 12">Belongs to the class-I aminoacyl-tRNA synthetase family.</text>
</comment>
<dbReference type="SMART" id="SM00836">
    <property type="entry name" value="DALR_1"/>
    <property type="match status" value="1"/>
</dbReference>
<organism evidence="15 16">
    <name type="scientific">Candidatus Azambacteria bacterium RIFCSPLOWO2_01_FULL_46_26</name>
    <dbReference type="NCBI Taxonomy" id="1797299"/>
    <lineage>
        <taxon>Bacteria</taxon>
        <taxon>Candidatus Azamiibacteriota</taxon>
    </lineage>
</organism>
<evidence type="ECO:0000256" key="8">
    <source>
        <dbReference type="ARBA" id="ARBA00022917"/>
    </source>
</evidence>
<keyword evidence="9 11" id="KW-0030">Aminoacyl-tRNA synthetase</keyword>
<dbReference type="Gene3D" id="3.30.1360.70">
    <property type="entry name" value="Arginyl tRNA synthetase N-terminal domain"/>
    <property type="match status" value="1"/>
</dbReference>
<evidence type="ECO:0000256" key="6">
    <source>
        <dbReference type="ARBA" id="ARBA00022741"/>
    </source>
</evidence>
<dbReference type="PANTHER" id="PTHR11956">
    <property type="entry name" value="ARGINYL-TRNA SYNTHETASE"/>
    <property type="match status" value="1"/>
</dbReference>
<dbReference type="Pfam" id="PF03485">
    <property type="entry name" value="Arg_tRNA_synt_N"/>
    <property type="match status" value="1"/>
</dbReference>
<dbReference type="GO" id="GO:0005524">
    <property type="term" value="F:ATP binding"/>
    <property type="evidence" value="ECO:0007669"/>
    <property type="project" value="UniProtKB-UniRule"/>
</dbReference>
<comment type="subunit">
    <text evidence="3 11">Monomer.</text>
</comment>
<dbReference type="NCBIfam" id="TIGR00456">
    <property type="entry name" value="argS"/>
    <property type="match status" value="1"/>
</dbReference>
<proteinExistence type="inferred from homology"/>
<evidence type="ECO:0000256" key="7">
    <source>
        <dbReference type="ARBA" id="ARBA00022840"/>
    </source>
</evidence>
<dbReference type="SUPFAM" id="SSF52374">
    <property type="entry name" value="Nucleotidylyl transferase"/>
    <property type="match status" value="1"/>
</dbReference>
<evidence type="ECO:0000256" key="5">
    <source>
        <dbReference type="ARBA" id="ARBA00022598"/>
    </source>
</evidence>
<dbReference type="CDD" id="cd07956">
    <property type="entry name" value="Anticodon_Ia_Arg"/>
    <property type="match status" value="1"/>
</dbReference>
<comment type="subcellular location">
    <subcellularLocation>
        <location evidence="1 11">Cytoplasm</location>
    </subcellularLocation>
</comment>
<dbReference type="Proteomes" id="UP000178969">
    <property type="component" value="Unassembled WGS sequence"/>
</dbReference>
<dbReference type="PRINTS" id="PR01038">
    <property type="entry name" value="TRNASYNTHARG"/>
</dbReference>
<dbReference type="HAMAP" id="MF_00123">
    <property type="entry name" value="Arg_tRNA_synth"/>
    <property type="match status" value="1"/>
</dbReference>
<evidence type="ECO:0000256" key="3">
    <source>
        <dbReference type="ARBA" id="ARBA00011245"/>
    </source>
</evidence>
<evidence type="ECO:0000256" key="12">
    <source>
        <dbReference type="RuleBase" id="RU363038"/>
    </source>
</evidence>
<keyword evidence="7 11" id="KW-0067">ATP-binding</keyword>
<evidence type="ECO:0000256" key="4">
    <source>
        <dbReference type="ARBA" id="ARBA00022490"/>
    </source>
</evidence>
<evidence type="ECO:0000256" key="9">
    <source>
        <dbReference type="ARBA" id="ARBA00023146"/>
    </source>
</evidence>
<feature type="domain" description="DALR anticodon binding" evidence="13">
    <location>
        <begin position="430"/>
        <end position="559"/>
    </location>
</feature>
<feature type="short sequence motif" description="'HIGH' region" evidence="11">
    <location>
        <begin position="134"/>
        <end position="144"/>
    </location>
</feature>
<dbReference type="InterPro" id="IPR036695">
    <property type="entry name" value="Arg-tRNA-synth_N_sf"/>
</dbReference>
<gene>
    <name evidence="11" type="primary">argS</name>
    <name evidence="15" type="ORF">A3A25_00825</name>
</gene>
<dbReference type="InterPro" id="IPR035684">
    <property type="entry name" value="ArgRS_core"/>
</dbReference>
<dbReference type="SUPFAM" id="SSF47323">
    <property type="entry name" value="Anticodon-binding domain of a subclass of class I aminoacyl-tRNA synthetases"/>
    <property type="match status" value="1"/>
</dbReference>
<comment type="caution">
    <text evidence="15">The sequence shown here is derived from an EMBL/GenBank/DDBJ whole genome shotgun (WGS) entry which is preliminary data.</text>
</comment>
<dbReference type="InterPro" id="IPR001278">
    <property type="entry name" value="Arg-tRNA-ligase"/>
</dbReference>
<dbReference type="FunFam" id="1.10.730.10:FF:000008">
    <property type="entry name" value="Arginine--tRNA ligase"/>
    <property type="match status" value="1"/>
</dbReference>
<keyword evidence="5 11" id="KW-0436">Ligase</keyword>
<dbReference type="AlphaFoldDB" id="A0A1F5C7J3"/>
<evidence type="ECO:0000313" key="16">
    <source>
        <dbReference type="Proteomes" id="UP000178969"/>
    </source>
</evidence>
<keyword evidence="6 11" id="KW-0547">Nucleotide-binding</keyword>
<comment type="catalytic activity">
    <reaction evidence="10 11">
        <text>tRNA(Arg) + L-arginine + ATP = L-arginyl-tRNA(Arg) + AMP + diphosphate</text>
        <dbReference type="Rhea" id="RHEA:20301"/>
        <dbReference type="Rhea" id="RHEA-COMP:9658"/>
        <dbReference type="Rhea" id="RHEA-COMP:9673"/>
        <dbReference type="ChEBI" id="CHEBI:30616"/>
        <dbReference type="ChEBI" id="CHEBI:32682"/>
        <dbReference type="ChEBI" id="CHEBI:33019"/>
        <dbReference type="ChEBI" id="CHEBI:78442"/>
        <dbReference type="ChEBI" id="CHEBI:78513"/>
        <dbReference type="ChEBI" id="CHEBI:456215"/>
        <dbReference type="EC" id="6.1.1.19"/>
    </reaction>
</comment>
<keyword evidence="4 11" id="KW-0963">Cytoplasm</keyword>
<dbReference type="GO" id="GO:0005737">
    <property type="term" value="C:cytoplasm"/>
    <property type="evidence" value="ECO:0007669"/>
    <property type="project" value="UniProtKB-SubCell"/>
</dbReference>
<dbReference type="Pfam" id="PF05746">
    <property type="entry name" value="DALR_1"/>
    <property type="match status" value="1"/>
</dbReference>
<dbReference type="STRING" id="1797299.A3A25_00825"/>
<dbReference type="FunFam" id="3.40.50.620:FF:000062">
    <property type="entry name" value="Arginine--tRNA ligase"/>
    <property type="match status" value="1"/>
</dbReference>
<reference evidence="15 16" key="1">
    <citation type="journal article" date="2016" name="Nat. Commun.">
        <title>Thousands of microbial genomes shed light on interconnected biogeochemical processes in an aquifer system.</title>
        <authorList>
            <person name="Anantharaman K."/>
            <person name="Brown C.T."/>
            <person name="Hug L.A."/>
            <person name="Sharon I."/>
            <person name="Castelle C.J."/>
            <person name="Probst A.J."/>
            <person name="Thomas B.C."/>
            <person name="Singh A."/>
            <person name="Wilkins M.J."/>
            <person name="Karaoz U."/>
            <person name="Brodie E.L."/>
            <person name="Williams K.H."/>
            <person name="Hubbard S.S."/>
            <person name="Banfield J.F."/>
        </authorList>
    </citation>
    <scope>NUCLEOTIDE SEQUENCE [LARGE SCALE GENOMIC DNA]</scope>
</reference>
<evidence type="ECO:0000256" key="2">
    <source>
        <dbReference type="ARBA" id="ARBA00005594"/>
    </source>
</evidence>
<dbReference type="EC" id="6.1.1.19" evidence="11"/>
<dbReference type="GO" id="GO:0004814">
    <property type="term" value="F:arginine-tRNA ligase activity"/>
    <property type="evidence" value="ECO:0007669"/>
    <property type="project" value="UniProtKB-UniRule"/>
</dbReference>
<dbReference type="CDD" id="cd00671">
    <property type="entry name" value="ArgRS_core"/>
    <property type="match status" value="1"/>
</dbReference>
<name>A0A1F5C7J3_9BACT</name>